<dbReference type="NCBIfam" id="TIGR01554">
    <property type="entry name" value="major_cap_HK97"/>
    <property type="match status" value="1"/>
</dbReference>
<reference evidence="4" key="1">
    <citation type="submission" date="2020-04" db="EMBL/GenBank/DDBJ databases">
        <authorList>
            <person name="Chiriac C."/>
            <person name="Salcher M."/>
            <person name="Ghai R."/>
            <person name="Kavagutti S V."/>
        </authorList>
    </citation>
    <scope>NUCLEOTIDE SEQUENCE</scope>
</reference>
<dbReference type="SUPFAM" id="SSF56563">
    <property type="entry name" value="Major capsid protein gp5"/>
    <property type="match status" value="1"/>
</dbReference>
<dbReference type="Gene3D" id="3.30.2320.10">
    <property type="entry name" value="hypothetical protein PF0899 domain"/>
    <property type="match status" value="1"/>
</dbReference>
<keyword evidence="2" id="KW-0946">Virion</keyword>
<dbReference type="Pfam" id="PF05065">
    <property type="entry name" value="Phage_capsid"/>
    <property type="match status" value="1"/>
</dbReference>
<proteinExistence type="predicted"/>
<dbReference type="Gene3D" id="3.30.2400.10">
    <property type="entry name" value="Major capsid protein gp5"/>
    <property type="match status" value="1"/>
</dbReference>
<feature type="domain" description="Phage capsid-like C-terminal" evidence="3">
    <location>
        <begin position="118"/>
        <end position="375"/>
    </location>
</feature>
<dbReference type="InterPro" id="IPR054612">
    <property type="entry name" value="Phage_capsid-like_C"/>
</dbReference>
<dbReference type="InterPro" id="IPR024455">
    <property type="entry name" value="Phage_capsid"/>
</dbReference>
<protein>
    <submittedName>
        <fullName evidence="4">Major_cap_HK97, phage major capsid protein, HK97 family</fullName>
    </submittedName>
</protein>
<name>A0A6J5MV72_9CAUD</name>
<evidence type="ECO:0000256" key="1">
    <source>
        <dbReference type="ARBA" id="ARBA00004328"/>
    </source>
</evidence>
<gene>
    <name evidence="4" type="ORF">UFOVP597_2</name>
</gene>
<dbReference type="GO" id="GO:0044423">
    <property type="term" value="C:virion component"/>
    <property type="evidence" value="ECO:0007669"/>
    <property type="project" value="UniProtKB-KW"/>
</dbReference>
<organism evidence="4">
    <name type="scientific">uncultured Caudovirales phage</name>
    <dbReference type="NCBI Taxonomy" id="2100421"/>
    <lineage>
        <taxon>Viruses</taxon>
        <taxon>Duplodnaviria</taxon>
        <taxon>Heunggongvirae</taxon>
        <taxon>Uroviricota</taxon>
        <taxon>Caudoviricetes</taxon>
        <taxon>Peduoviridae</taxon>
        <taxon>Maltschvirus</taxon>
        <taxon>Maltschvirus maltsch</taxon>
    </lineage>
</organism>
<comment type="subcellular location">
    <subcellularLocation>
        <location evidence="1">Virion</location>
    </subcellularLocation>
</comment>
<sequence>MENLTPEQVIEKINSVISEKTINSATKTELESLKSELTTLVGKNDTSELKNAIAKLEGTIEGMKEAKIVGEGTFKNIGDAIFKAYSDNIDKIKSNSGGVVDLEVKVAGTMTINGNYSGGVIALTELEQGVTRIVRRAPFLRQIVNAGVTLSKYITYIEQANPDGGADMTGEGVLKNQADFDLVERQAVTQKVTAFIKVSKEMIQDLPFMQREINTELMELVALKLDAQILSGDGTGNNLIGILQNAVTFSATGFALSIPFANELDVLRVSIAQVESALFQVNYIVMHPTDIAKFDVNKTSTGEYTMPMIYTDLSGVKRYNGIEIISNTGMAVGTYLVGDFTKSNLRVREDMNIQVGFVNDDFTKNLFTVLCEARATHYVKTNHYGAFVKGNFATAKTALLKP</sequence>
<dbReference type="EMBL" id="LR796564">
    <property type="protein sequence ID" value="CAB4151135.1"/>
    <property type="molecule type" value="Genomic_DNA"/>
</dbReference>
<accession>A0A6J5MV72</accession>
<evidence type="ECO:0000256" key="2">
    <source>
        <dbReference type="ARBA" id="ARBA00022844"/>
    </source>
</evidence>
<evidence type="ECO:0000259" key="3">
    <source>
        <dbReference type="Pfam" id="PF05065"/>
    </source>
</evidence>
<evidence type="ECO:0000313" key="4">
    <source>
        <dbReference type="EMBL" id="CAB4151135.1"/>
    </source>
</evidence>